<reference evidence="1" key="1">
    <citation type="submission" date="2014-12" db="EMBL/GenBank/DDBJ databases">
        <title>Insight into the proteome of Arion vulgaris.</title>
        <authorList>
            <person name="Aradska J."/>
            <person name="Bulat T."/>
            <person name="Smidak R."/>
            <person name="Sarate P."/>
            <person name="Gangsoo J."/>
            <person name="Sialana F."/>
            <person name="Bilban M."/>
            <person name="Lubec G."/>
        </authorList>
    </citation>
    <scope>NUCLEOTIDE SEQUENCE</scope>
    <source>
        <tissue evidence="1">Skin</tissue>
    </source>
</reference>
<dbReference type="AlphaFoldDB" id="A0A0B6Y142"/>
<protein>
    <submittedName>
        <fullName evidence="1">Uncharacterized protein</fullName>
    </submittedName>
</protein>
<sequence>MFIYSVCEVCKLITLDVLLFHPTEAVFDTSKSETYFFQYNRYNQEELKFATHKDKTI</sequence>
<gene>
    <name evidence="1" type="primary">ORF9043</name>
</gene>
<dbReference type="EMBL" id="HACG01002983">
    <property type="protein sequence ID" value="CEK49848.1"/>
    <property type="molecule type" value="Transcribed_RNA"/>
</dbReference>
<proteinExistence type="predicted"/>
<organism evidence="1">
    <name type="scientific">Arion vulgaris</name>
    <dbReference type="NCBI Taxonomy" id="1028688"/>
    <lineage>
        <taxon>Eukaryota</taxon>
        <taxon>Metazoa</taxon>
        <taxon>Spiralia</taxon>
        <taxon>Lophotrochozoa</taxon>
        <taxon>Mollusca</taxon>
        <taxon>Gastropoda</taxon>
        <taxon>Heterobranchia</taxon>
        <taxon>Euthyneura</taxon>
        <taxon>Panpulmonata</taxon>
        <taxon>Eupulmonata</taxon>
        <taxon>Stylommatophora</taxon>
        <taxon>Helicina</taxon>
        <taxon>Arionoidea</taxon>
        <taxon>Arionidae</taxon>
        <taxon>Arion</taxon>
    </lineage>
</organism>
<name>A0A0B6Y142_9EUPU</name>
<evidence type="ECO:0000313" key="1">
    <source>
        <dbReference type="EMBL" id="CEK49848.1"/>
    </source>
</evidence>
<feature type="non-terminal residue" evidence="1">
    <location>
        <position position="57"/>
    </location>
</feature>
<accession>A0A0B6Y142</accession>